<dbReference type="Proteomes" id="UP001203207">
    <property type="component" value="Unassembled WGS sequence"/>
</dbReference>
<dbReference type="RefSeq" id="WP_174654427.1">
    <property type="nucleotide sequence ID" value="NZ_JAKRVX010000002.1"/>
</dbReference>
<accession>A0AAE3K9U8</accession>
<comment type="caution">
    <text evidence="1">The sequence shown here is derived from an EMBL/GenBank/DDBJ whole genome shotgun (WGS) entry which is preliminary data.</text>
</comment>
<organism evidence="1 2">
    <name type="scientific">Natronocalculus amylovorans</name>
    <dbReference type="NCBI Taxonomy" id="2917812"/>
    <lineage>
        <taxon>Archaea</taxon>
        <taxon>Methanobacteriati</taxon>
        <taxon>Methanobacteriota</taxon>
        <taxon>Stenosarchaea group</taxon>
        <taxon>Halobacteria</taxon>
        <taxon>Halobacteriales</taxon>
        <taxon>Haloferacaceae</taxon>
        <taxon>Natronocalculus</taxon>
    </lineage>
</organism>
<name>A0AAE3K9U8_9EURY</name>
<dbReference type="EMBL" id="JAKRVX010000002">
    <property type="protein sequence ID" value="MCL9816419.1"/>
    <property type="molecule type" value="Genomic_DNA"/>
</dbReference>
<reference evidence="1" key="2">
    <citation type="submission" date="2022-02" db="EMBL/GenBank/DDBJ databases">
        <authorList>
            <person name="Elcheninov A.G."/>
            <person name="Sorokin D.Y."/>
            <person name="Kublanov I.V."/>
        </authorList>
    </citation>
    <scope>NUCLEOTIDE SEQUENCE</scope>
    <source>
        <strain evidence="1">AArc-St2</strain>
    </source>
</reference>
<evidence type="ECO:0000313" key="2">
    <source>
        <dbReference type="Proteomes" id="UP001203207"/>
    </source>
</evidence>
<proteinExistence type="predicted"/>
<evidence type="ECO:0000313" key="1">
    <source>
        <dbReference type="EMBL" id="MCL9816419.1"/>
    </source>
</evidence>
<sequence length="112" mass="11561">MSDTPTAIVAGPDLYDLGDALKAEGVAVSRITDIVSTETLENAGIAEAALLVFTDTAEATGIPVAKENYPDVRVVVYADESLPEFVKGQADLAVDPALLDASIVAEELVGSL</sequence>
<dbReference type="AlphaFoldDB" id="A0AAE3K9U8"/>
<dbReference type="Gene3D" id="3.40.50.720">
    <property type="entry name" value="NAD(P)-binding Rossmann-like Domain"/>
    <property type="match status" value="1"/>
</dbReference>
<protein>
    <submittedName>
        <fullName evidence="1">CTP synthetase</fullName>
    </submittedName>
</protein>
<gene>
    <name evidence="1" type="ORF">AArcSt2_05615</name>
</gene>
<reference evidence="1" key="1">
    <citation type="journal article" date="2022" name="Syst. Appl. Microbiol.">
        <title>Natronocalculus amylovorans gen. nov., sp. nov., and Natranaeroarchaeum aerophilus sp. nov., dominant culturable amylolytic natronoarchaea from hypersaline soda lakes in southwestern Siberia.</title>
        <authorList>
            <person name="Sorokin D.Y."/>
            <person name="Elcheninov A.G."/>
            <person name="Khizhniak T.V."/>
            <person name="Koenen M."/>
            <person name="Bale N.J."/>
            <person name="Damste J.S.S."/>
            <person name="Kublanov I.V."/>
        </authorList>
    </citation>
    <scope>NUCLEOTIDE SEQUENCE</scope>
    <source>
        <strain evidence="1">AArc-St2</strain>
    </source>
</reference>
<dbReference type="Pfam" id="PF23443">
    <property type="entry name" value="DUF7126"/>
    <property type="match status" value="1"/>
</dbReference>
<keyword evidence="2" id="KW-1185">Reference proteome</keyword>
<dbReference type="InterPro" id="IPR055550">
    <property type="entry name" value="DUF7126"/>
</dbReference>